<organism evidence="2">
    <name type="scientific">uncultured Caudovirales phage</name>
    <dbReference type="NCBI Taxonomy" id="2100421"/>
    <lineage>
        <taxon>Viruses</taxon>
        <taxon>Duplodnaviria</taxon>
        <taxon>Heunggongvirae</taxon>
        <taxon>Uroviricota</taxon>
        <taxon>Caudoviricetes</taxon>
        <taxon>Peduoviridae</taxon>
        <taxon>Maltschvirus</taxon>
        <taxon>Maltschvirus maltsch</taxon>
    </lineage>
</organism>
<dbReference type="EMBL" id="MF417933">
    <property type="protein sequence ID" value="ASN71813.1"/>
    <property type="molecule type" value="Genomic_DNA"/>
</dbReference>
<feature type="region of interest" description="Disordered" evidence="1">
    <location>
        <begin position="42"/>
        <end position="71"/>
    </location>
</feature>
<reference evidence="2" key="1">
    <citation type="submission" date="2017-06" db="EMBL/GenBank/DDBJ databases">
        <title>Novel phages from South African skin metaviromes.</title>
        <authorList>
            <person name="van Zyl L.J."/>
            <person name="Abrahams Y."/>
            <person name="Stander E.A."/>
            <person name="Kirby B.M."/>
            <person name="Clavaud C."/>
            <person name="Farcet C."/>
            <person name="Breton L."/>
            <person name="Trindade M.I."/>
        </authorList>
    </citation>
    <scope>NUCLEOTIDE SEQUENCE</scope>
</reference>
<proteinExistence type="predicted"/>
<evidence type="ECO:0000313" key="2">
    <source>
        <dbReference type="EMBL" id="ASN71813.1"/>
    </source>
</evidence>
<accession>A0A2H4JCV1</accession>
<name>A0A2H4JCV1_9CAUD</name>
<evidence type="ECO:0000256" key="1">
    <source>
        <dbReference type="SAM" id="MobiDB-lite"/>
    </source>
</evidence>
<sequence length="71" mass="7939">MCKFTPEQIERAAANGISKNLLYVRTSNKMKMSVEEAITTPKMSKAEAGRKGKENGPDFTFKRGESAWINN</sequence>
<protein>
    <submittedName>
        <fullName evidence="2">Uncharacterized protein</fullName>
    </submittedName>
</protein>
<gene>
    <name evidence="2" type="ORF">7S4_27</name>
</gene>
<feature type="compositionally biased region" description="Basic and acidic residues" evidence="1">
    <location>
        <begin position="44"/>
        <end position="65"/>
    </location>
</feature>